<dbReference type="AlphaFoldDB" id="A0A1G4AT47"/>
<keyword evidence="3" id="KW-1185">Reference proteome</keyword>
<dbReference type="Proteomes" id="UP000176998">
    <property type="component" value="Unassembled WGS sequence"/>
</dbReference>
<dbReference type="SUPFAM" id="SSF54695">
    <property type="entry name" value="POZ domain"/>
    <property type="match status" value="1"/>
</dbReference>
<name>A0A1G4AT47_9PEZI</name>
<sequence length="597" mass="68158">MLKVCDFRLDALWLAADVNKRAAAENRSAVVEIREDEFVHINCGDTLFVVFRDIITAGSMFFEAALFGFFREAHTQEISFDDIDAEALDFYFQLTHGWYFEIKFLGTKVVPFASFDGLINENQPEAFKRAHLEIPKVKLKKVAQVIILCDRFIHRSLLCIVRHMFLTLLTRTCNLWNTLKHVDSDWNMLFHNDFMLDYMAAFELFCTGHDDEHLIRNALTESFYWFSKNTPSLIKHFWEIMSPEFIAQWNVPRYIEWDPDDHVIFGHKFLKFDHARKLFITDQFAFENTTVCHKNRRFRRVSNMCSTGERLYLVPWVLNQQDNQIRVARLRAIVETIQRQSPSCFRTFIPGVAAHQISGKSDLSKHAPYENKDHQSRAKNIGGGWDRGNGLIGGRHYRGGHLQPQHGHHVYDAAENHQHGHHSTVRHKQYGDRGRAQLATQQDLAQSSPAMHPVHADTLQNQQVSQSVEDQHRQYSSAKGKGKQIDHLLESDDNGQQSNFKKKTQKKNKKQQALRSGSDTAGEPSGSGIPYQPAPAQMSAKARGKQKGTIAVAAVVAEDKAEDVAATRLTANFEARLDSFHISKDGLSLSKSVTNSL</sequence>
<feature type="region of interest" description="Disordered" evidence="1">
    <location>
        <begin position="359"/>
        <end position="387"/>
    </location>
</feature>
<accession>A0A1G4AT47</accession>
<feature type="compositionally biased region" description="Polar residues" evidence="1">
    <location>
        <begin position="458"/>
        <end position="468"/>
    </location>
</feature>
<feature type="compositionally biased region" description="Polar residues" evidence="1">
    <location>
        <begin position="438"/>
        <end position="449"/>
    </location>
</feature>
<organism evidence="2 3">
    <name type="scientific">Colletotrichum orchidophilum</name>
    <dbReference type="NCBI Taxonomy" id="1209926"/>
    <lineage>
        <taxon>Eukaryota</taxon>
        <taxon>Fungi</taxon>
        <taxon>Dikarya</taxon>
        <taxon>Ascomycota</taxon>
        <taxon>Pezizomycotina</taxon>
        <taxon>Sordariomycetes</taxon>
        <taxon>Hypocreomycetidae</taxon>
        <taxon>Glomerellales</taxon>
        <taxon>Glomerellaceae</taxon>
        <taxon>Colletotrichum</taxon>
    </lineage>
</organism>
<dbReference type="EMBL" id="MJBS01000153">
    <property type="protein sequence ID" value="OHE92263.1"/>
    <property type="molecule type" value="Genomic_DNA"/>
</dbReference>
<evidence type="ECO:0000256" key="1">
    <source>
        <dbReference type="SAM" id="MobiDB-lite"/>
    </source>
</evidence>
<dbReference type="STRING" id="1209926.A0A1G4AT47"/>
<comment type="caution">
    <text evidence="2">The sequence shown here is derived from an EMBL/GenBank/DDBJ whole genome shotgun (WGS) entry which is preliminary data.</text>
</comment>
<dbReference type="CDD" id="cd18186">
    <property type="entry name" value="BTB_POZ_ZBTB_KLHL-like"/>
    <property type="match status" value="1"/>
</dbReference>
<dbReference type="Gene3D" id="3.30.710.10">
    <property type="entry name" value="Potassium Channel Kv1.1, Chain A"/>
    <property type="match status" value="1"/>
</dbReference>
<feature type="compositionally biased region" description="Basic and acidic residues" evidence="1">
    <location>
        <begin position="362"/>
        <end position="376"/>
    </location>
</feature>
<dbReference type="OrthoDB" id="194443at2759"/>
<dbReference type="InterPro" id="IPR011333">
    <property type="entry name" value="SKP1/BTB/POZ_sf"/>
</dbReference>
<feature type="compositionally biased region" description="Basic residues" evidence="1">
    <location>
        <begin position="500"/>
        <end position="512"/>
    </location>
</feature>
<proteinExistence type="predicted"/>
<gene>
    <name evidence="2" type="ORF">CORC01_12432</name>
</gene>
<dbReference type="GeneID" id="34565563"/>
<protein>
    <recommendedName>
        <fullName evidence="4">BTB domain-containing protein</fullName>
    </recommendedName>
</protein>
<dbReference type="RefSeq" id="XP_022469433.1">
    <property type="nucleotide sequence ID" value="XM_022624053.1"/>
</dbReference>
<evidence type="ECO:0000313" key="2">
    <source>
        <dbReference type="EMBL" id="OHE92263.1"/>
    </source>
</evidence>
<feature type="region of interest" description="Disordered" evidence="1">
    <location>
        <begin position="416"/>
        <end position="542"/>
    </location>
</feature>
<evidence type="ECO:0000313" key="3">
    <source>
        <dbReference type="Proteomes" id="UP000176998"/>
    </source>
</evidence>
<reference evidence="2 3" key="1">
    <citation type="submission" date="2016-09" db="EMBL/GenBank/DDBJ databases">
        <authorList>
            <person name="Capua I."/>
            <person name="De Benedictis P."/>
            <person name="Joannis T."/>
            <person name="Lombin L.H."/>
            <person name="Cattoli G."/>
        </authorList>
    </citation>
    <scope>NUCLEOTIDE SEQUENCE [LARGE SCALE GENOMIC DNA]</scope>
    <source>
        <strain evidence="2 3">IMI 309357</strain>
    </source>
</reference>
<feature type="compositionally biased region" description="Basic residues" evidence="1">
    <location>
        <begin position="419"/>
        <end position="428"/>
    </location>
</feature>
<evidence type="ECO:0008006" key="4">
    <source>
        <dbReference type="Google" id="ProtNLM"/>
    </source>
</evidence>